<dbReference type="EMBL" id="CP000926">
    <property type="protein sequence ID" value="ABY99293.1"/>
    <property type="molecule type" value="Genomic_DNA"/>
</dbReference>
<dbReference type="RefSeq" id="WP_012273022.1">
    <property type="nucleotide sequence ID" value="NC_010322.1"/>
</dbReference>
<dbReference type="KEGG" id="ppg:PputGB1_3402"/>
<feature type="region of interest" description="Disordered" evidence="1">
    <location>
        <begin position="107"/>
        <end position="135"/>
    </location>
</feature>
<dbReference type="InterPro" id="IPR010985">
    <property type="entry name" value="Ribbon_hlx_hlx"/>
</dbReference>
<dbReference type="Gene3D" id="1.10.1220.10">
    <property type="entry name" value="Met repressor-like"/>
    <property type="match status" value="1"/>
</dbReference>
<feature type="domain" description="Arc-like DNA binding" evidence="2">
    <location>
        <begin position="2"/>
        <end position="47"/>
    </location>
</feature>
<dbReference type="InterPro" id="IPR005569">
    <property type="entry name" value="Arc_DNA-bd_dom"/>
</dbReference>
<dbReference type="GO" id="GO:0006355">
    <property type="term" value="P:regulation of DNA-templated transcription"/>
    <property type="evidence" value="ECO:0007669"/>
    <property type="project" value="InterPro"/>
</dbReference>
<dbReference type="Pfam" id="PF03869">
    <property type="entry name" value="Arc"/>
    <property type="match status" value="1"/>
</dbReference>
<dbReference type="GO" id="GO:0003677">
    <property type="term" value="F:DNA binding"/>
    <property type="evidence" value="ECO:0007669"/>
    <property type="project" value="InterPro"/>
</dbReference>
<evidence type="ECO:0000256" key="1">
    <source>
        <dbReference type="SAM" id="MobiDB-lite"/>
    </source>
</evidence>
<dbReference type="SUPFAM" id="SSF47598">
    <property type="entry name" value="Ribbon-helix-helix"/>
    <property type="match status" value="1"/>
</dbReference>
<evidence type="ECO:0000313" key="3">
    <source>
        <dbReference type="EMBL" id="ABY99293.1"/>
    </source>
</evidence>
<sequence>MSRSDPQFNLRIPEYLRNLVMAAAQENKRSATAEILARLEASFSKTDSVRLNLGLPLVDAREETDQRSRTGVDKQALIESTLSGAGVTREELLDAVSSAIESALSGMGAFPVAPDNAKPKPNTGPKPRKRFPKED</sequence>
<feature type="compositionally biased region" description="Basic residues" evidence="1">
    <location>
        <begin position="126"/>
        <end position="135"/>
    </location>
</feature>
<reference evidence="3 4" key="1">
    <citation type="submission" date="2008-01" db="EMBL/GenBank/DDBJ databases">
        <title>Complete sequence of Pseudomonas putida GB-1.</title>
        <authorList>
            <consortium name="US DOE Joint Genome Institute"/>
            <person name="Copeland A."/>
            <person name="Lucas S."/>
            <person name="Lapidus A."/>
            <person name="Barry K."/>
            <person name="Glavina del Rio T."/>
            <person name="Dalin E."/>
            <person name="Tice H."/>
            <person name="Pitluck S."/>
            <person name="Bruce D."/>
            <person name="Goodwin L."/>
            <person name="Chertkov O."/>
            <person name="Brettin T."/>
            <person name="Detter J.C."/>
            <person name="Han C."/>
            <person name="Kuske C.R."/>
            <person name="Schmutz J."/>
            <person name="Larimer F."/>
            <person name="Land M."/>
            <person name="Hauser L."/>
            <person name="Kyrpides N."/>
            <person name="Kim E."/>
            <person name="McCarthy J.K."/>
            <person name="Richardson P."/>
        </authorList>
    </citation>
    <scope>NUCLEOTIDE SEQUENCE [LARGE SCALE GENOMIC DNA]</scope>
    <source>
        <strain evidence="3 4">GB-1</strain>
    </source>
</reference>
<evidence type="ECO:0000259" key="2">
    <source>
        <dbReference type="Pfam" id="PF03869"/>
    </source>
</evidence>
<proteinExistence type="predicted"/>
<name>B0KJR5_PSEPG</name>
<dbReference type="InterPro" id="IPR013321">
    <property type="entry name" value="Arc_rbn_hlx_hlx"/>
</dbReference>
<gene>
    <name evidence="3" type="ordered locus">PputGB1_3402</name>
</gene>
<organism evidence="3 4">
    <name type="scientific">Pseudomonas putida (strain GB-1)</name>
    <dbReference type="NCBI Taxonomy" id="76869"/>
    <lineage>
        <taxon>Bacteria</taxon>
        <taxon>Pseudomonadati</taxon>
        <taxon>Pseudomonadota</taxon>
        <taxon>Gammaproteobacteria</taxon>
        <taxon>Pseudomonadales</taxon>
        <taxon>Pseudomonadaceae</taxon>
        <taxon>Pseudomonas</taxon>
    </lineage>
</organism>
<dbReference type="Proteomes" id="UP000002157">
    <property type="component" value="Chromosome"/>
</dbReference>
<accession>B0KJR5</accession>
<dbReference type="HOGENOM" id="CLU_1883989_0_0_6"/>
<evidence type="ECO:0000313" key="4">
    <source>
        <dbReference type="Proteomes" id="UP000002157"/>
    </source>
</evidence>
<dbReference type="AlphaFoldDB" id="B0KJR5"/>
<protein>
    <submittedName>
        <fullName evidence="3">Arc domain protein DNA binding domain protein</fullName>
    </submittedName>
</protein>